<evidence type="ECO:0000256" key="1">
    <source>
        <dbReference type="SAM" id="MobiDB-lite"/>
    </source>
</evidence>
<keyword evidence="3" id="KW-1185">Reference proteome</keyword>
<dbReference type="EMBL" id="JAAARO010000023">
    <property type="protein sequence ID" value="KAF5726099.1"/>
    <property type="molecule type" value="Genomic_DNA"/>
</dbReference>
<dbReference type="InParanoid" id="A0A7J7BW27"/>
<sequence>MATLDSDVPMVPVGESSSSAAPSSSSKKPKRFEIKKWSAALSAKQIRPAPLVRSAQLLGEFATMHSIFIASADGLKLVKFVHWTHVFCNAGRDKEDVLYRASGDGWIKRLYKNGYMDT</sequence>
<organism evidence="2 3">
    <name type="scientific">Tripterygium wilfordii</name>
    <name type="common">Thunder God vine</name>
    <dbReference type="NCBI Taxonomy" id="458696"/>
    <lineage>
        <taxon>Eukaryota</taxon>
        <taxon>Viridiplantae</taxon>
        <taxon>Streptophyta</taxon>
        <taxon>Embryophyta</taxon>
        <taxon>Tracheophyta</taxon>
        <taxon>Spermatophyta</taxon>
        <taxon>Magnoliopsida</taxon>
        <taxon>eudicotyledons</taxon>
        <taxon>Gunneridae</taxon>
        <taxon>Pentapetalae</taxon>
        <taxon>rosids</taxon>
        <taxon>fabids</taxon>
        <taxon>Celastrales</taxon>
        <taxon>Celastraceae</taxon>
        <taxon>Tripterygium</taxon>
    </lineage>
</organism>
<dbReference type="AlphaFoldDB" id="A0A7J7BW27"/>
<name>A0A7J7BW27_TRIWF</name>
<feature type="region of interest" description="Disordered" evidence="1">
    <location>
        <begin position="1"/>
        <end position="29"/>
    </location>
</feature>
<evidence type="ECO:0000313" key="3">
    <source>
        <dbReference type="Proteomes" id="UP000593562"/>
    </source>
</evidence>
<gene>
    <name evidence="2" type="ORF">HS088_TW23G00840</name>
</gene>
<dbReference type="Proteomes" id="UP000593562">
    <property type="component" value="Unassembled WGS sequence"/>
</dbReference>
<proteinExistence type="predicted"/>
<comment type="caution">
    <text evidence="2">The sequence shown here is derived from an EMBL/GenBank/DDBJ whole genome shotgun (WGS) entry which is preliminary data.</text>
</comment>
<reference evidence="2 3" key="1">
    <citation type="journal article" date="2020" name="Nat. Commun.">
        <title>Genome of Tripterygium wilfordii and identification of cytochrome P450 involved in triptolide biosynthesis.</title>
        <authorList>
            <person name="Tu L."/>
            <person name="Su P."/>
            <person name="Zhang Z."/>
            <person name="Gao L."/>
            <person name="Wang J."/>
            <person name="Hu T."/>
            <person name="Zhou J."/>
            <person name="Zhang Y."/>
            <person name="Zhao Y."/>
            <person name="Liu Y."/>
            <person name="Song Y."/>
            <person name="Tong Y."/>
            <person name="Lu Y."/>
            <person name="Yang J."/>
            <person name="Xu C."/>
            <person name="Jia M."/>
            <person name="Peters R.J."/>
            <person name="Huang L."/>
            <person name="Gao W."/>
        </authorList>
    </citation>
    <scope>NUCLEOTIDE SEQUENCE [LARGE SCALE GENOMIC DNA]</scope>
    <source>
        <strain evidence="3">cv. XIE 37</strain>
        <tissue evidence="2">Leaf</tissue>
    </source>
</reference>
<feature type="compositionally biased region" description="Low complexity" evidence="1">
    <location>
        <begin position="16"/>
        <end position="26"/>
    </location>
</feature>
<evidence type="ECO:0000313" key="2">
    <source>
        <dbReference type="EMBL" id="KAF5726099.1"/>
    </source>
</evidence>
<protein>
    <submittedName>
        <fullName evidence="2">Putative ring-box protein</fullName>
    </submittedName>
</protein>
<accession>A0A7J7BW27</accession>